<gene>
    <name evidence="2" type="ORF">KQI86_01340</name>
</gene>
<accession>A0ABS6EEX9</accession>
<feature type="transmembrane region" description="Helical" evidence="1">
    <location>
        <begin position="6"/>
        <end position="23"/>
    </location>
</feature>
<sequence>MLKIIGSLMVIISTTLSGILYGGNFKKRTHQLKELQRCIYQLQNEIVYTYTPLPEAFLNISKKSVYPINNFFESISKLLYLNKVNNVYDGFQKAYEEVKDILNLTKEDTNILFNLGKSLGESDIEGQKKVFALSLDSIKNQIEEAEILMKKNVKMYRFLGFSIGMMIVIIFI</sequence>
<dbReference type="Proteomes" id="UP000726170">
    <property type="component" value="Unassembled WGS sequence"/>
</dbReference>
<dbReference type="PIRSF" id="PIRSF021435">
    <property type="entry name" value="SpoIIIAB"/>
    <property type="match status" value="1"/>
</dbReference>
<organism evidence="2 3">
    <name type="scientific">Clostridium mobile</name>
    <dbReference type="NCBI Taxonomy" id="2841512"/>
    <lineage>
        <taxon>Bacteria</taxon>
        <taxon>Bacillati</taxon>
        <taxon>Bacillota</taxon>
        <taxon>Clostridia</taxon>
        <taxon>Eubacteriales</taxon>
        <taxon>Clostridiaceae</taxon>
        <taxon>Clostridium</taxon>
    </lineage>
</organism>
<feature type="transmembrane region" description="Helical" evidence="1">
    <location>
        <begin position="155"/>
        <end position="171"/>
    </location>
</feature>
<dbReference type="Pfam" id="PF09548">
    <property type="entry name" value="Spore_III_AB"/>
    <property type="match status" value="1"/>
</dbReference>
<proteinExistence type="predicted"/>
<reference evidence="2 3" key="1">
    <citation type="submission" date="2021-06" db="EMBL/GenBank/DDBJ databases">
        <authorList>
            <person name="Sun Q."/>
            <person name="Li D."/>
        </authorList>
    </citation>
    <scope>NUCLEOTIDE SEQUENCE [LARGE SCALE GENOMIC DNA]</scope>
    <source>
        <strain evidence="2 3">MSJ-11</strain>
    </source>
</reference>
<keyword evidence="1" id="KW-0812">Transmembrane</keyword>
<comment type="caution">
    <text evidence="2">The sequence shown here is derived from an EMBL/GenBank/DDBJ whole genome shotgun (WGS) entry which is preliminary data.</text>
</comment>
<protein>
    <submittedName>
        <fullName evidence="2">Stage III sporulation protein SpoAB</fullName>
    </submittedName>
</protein>
<keyword evidence="1" id="KW-1133">Transmembrane helix</keyword>
<keyword evidence="1" id="KW-0472">Membrane</keyword>
<dbReference type="EMBL" id="JAHLQF010000001">
    <property type="protein sequence ID" value="MBU5482949.1"/>
    <property type="molecule type" value="Genomic_DNA"/>
</dbReference>
<dbReference type="RefSeq" id="WP_216437360.1">
    <property type="nucleotide sequence ID" value="NZ_JAHLQF010000001.1"/>
</dbReference>
<evidence type="ECO:0000313" key="2">
    <source>
        <dbReference type="EMBL" id="MBU5482949.1"/>
    </source>
</evidence>
<dbReference type="NCBIfam" id="TIGR02833">
    <property type="entry name" value="spore_III_AB"/>
    <property type="match status" value="1"/>
</dbReference>
<dbReference type="InterPro" id="IPR014198">
    <property type="entry name" value="Spore_III_AB"/>
</dbReference>
<evidence type="ECO:0000313" key="3">
    <source>
        <dbReference type="Proteomes" id="UP000726170"/>
    </source>
</evidence>
<keyword evidence="3" id="KW-1185">Reference proteome</keyword>
<name>A0ABS6EEX9_9CLOT</name>
<evidence type="ECO:0000256" key="1">
    <source>
        <dbReference type="SAM" id="Phobius"/>
    </source>
</evidence>